<keyword evidence="2" id="KW-1185">Reference proteome</keyword>
<name>A0ABX0NKM8_9BURK</name>
<dbReference type="EMBL" id="WHJG01000127">
    <property type="protein sequence ID" value="NHZ84175.1"/>
    <property type="molecule type" value="Genomic_DNA"/>
</dbReference>
<evidence type="ECO:0000313" key="2">
    <source>
        <dbReference type="Proteomes" id="UP000621455"/>
    </source>
</evidence>
<dbReference type="RefSeq" id="WP_167094550.1">
    <property type="nucleotide sequence ID" value="NZ_WHJG01000127.1"/>
</dbReference>
<accession>A0ABX0NKM8</accession>
<protein>
    <submittedName>
        <fullName evidence="1">Uncharacterized protein</fullName>
    </submittedName>
</protein>
<evidence type="ECO:0000313" key="1">
    <source>
        <dbReference type="EMBL" id="NHZ84175.1"/>
    </source>
</evidence>
<organism evidence="1 2">
    <name type="scientific">Massilia frigida</name>
    <dbReference type="NCBI Taxonomy" id="2609281"/>
    <lineage>
        <taxon>Bacteria</taxon>
        <taxon>Pseudomonadati</taxon>
        <taxon>Pseudomonadota</taxon>
        <taxon>Betaproteobacteria</taxon>
        <taxon>Burkholderiales</taxon>
        <taxon>Oxalobacteraceae</taxon>
        <taxon>Telluria group</taxon>
        <taxon>Massilia</taxon>
    </lineage>
</organism>
<proteinExistence type="predicted"/>
<comment type="caution">
    <text evidence="1">The sequence shown here is derived from an EMBL/GenBank/DDBJ whole genome shotgun (WGS) entry which is preliminary data.</text>
</comment>
<reference evidence="1 2" key="1">
    <citation type="submission" date="2019-10" db="EMBL/GenBank/DDBJ databases">
        <title>Taxonomy of Antarctic Massilia spp.: description of Massilia rubra sp. nov., Massilia aquatica sp. nov., Massilia mucilaginosa sp. nov., Massilia frigida sp. nov. isolated from streams, lakes and regoliths.</title>
        <authorList>
            <person name="Holochova P."/>
            <person name="Sedlacek I."/>
            <person name="Kralova S."/>
            <person name="Maslanova I."/>
            <person name="Busse H.-J."/>
            <person name="Stankova E."/>
            <person name="Vrbovska V."/>
            <person name="Kovarovic V."/>
            <person name="Bartak M."/>
            <person name="Svec P."/>
            <person name="Pantucek R."/>
        </authorList>
    </citation>
    <scope>NUCLEOTIDE SEQUENCE [LARGE SCALE GENOMIC DNA]</scope>
    <source>
        <strain evidence="1 2">CCM 8695</strain>
    </source>
</reference>
<sequence>MSDIHPDAALRVLLEGSPVLSFTLRDRDYGMPCPTDRWQVKAAVDDLLKPAREGMVLDLDVVDATGDDVLVIGVVDLHTALPKLRDLLKSLSVPAGATLVLDGGEENLVPDLPTRDELVRQTTDSMIQMVLAECIESAPSDWQAGMLTIQCDGNWLGYRLKNAKSRNAATISGRLRALCEEIAVLMWKNGNKWREAVLQYEGKSFTVEFSYEEPLDPIPRSPTAAAVKPWWKLL</sequence>
<dbReference type="Proteomes" id="UP000621455">
    <property type="component" value="Unassembled WGS sequence"/>
</dbReference>
<gene>
    <name evidence="1" type="ORF">F2P44_33750</name>
</gene>